<dbReference type="Ensembl" id="ENSPANT00000063317.1">
    <property type="protein sequence ID" value="ENSPANP00000050830.1"/>
    <property type="gene ID" value="ENSPANG00000039316.1"/>
</dbReference>
<dbReference type="GeneTree" id="ENSGT01150000287003"/>
<proteinExistence type="predicted"/>
<accession>A0A8I5R007</accession>
<reference evidence="1 2" key="1">
    <citation type="submission" date="2012-03" db="EMBL/GenBank/DDBJ databases">
        <title>Whole Genome Assembly of Papio anubis.</title>
        <authorList>
            <person name="Liu Y.L."/>
            <person name="Abraham K.A."/>
            <person name="Akbar H.A."/>
            <person name="Ali S.A."/>
            <person name="Anosike U.A."/>
            <person name="Aqrawi P.A."/>
            <person name="Arias F.A."/>
            <person name="Attaway T.A."/>
            <person name="Awwad R.A."/>
            <person name="Babu C.B."/>
            <person name="Bandaranaike D.B."/>
            <person name="Battles P.B."/>
            <person name="Bell A.B."/>
            <person name="Beltran B.B."/>
            <person name="Berhane-Mersha D.B."/>
            <person name="Bess C.B."/>
            <person name="Bickham C.B."/>
            <person name="Bolden T.B."/>
            <person name="Carter K.C."/>
            <person name="Chau D.C."/>
            <person name="Chavez A.C."/>
            <person name="Clerc-Blankenburg K.C."/>
            <person name="Coyle M.C."/>
            <person name="Dao M.D."/>
            <person name="Davila M.L.D."/>
            <person name="Davy-Carroll L.D."/>
            <person name="Denson S.D."/>
            <person name="Dinh H.D."/>
            <person name="Fernandez S.F."/>
            <person name="Fernando P.F."/>
            <person name="Forbes L.F."/>
            <person name="Francis C.F."/>
            <person name="Francisco L.F."/>
            <person name="Fu Q.F."/>
            <person name="Garcia-Iii R.G."/>
            <person name="Garrett T.G."/>
            <person name="Gross S.G."/>
            <person name="Gubbala S.G."/>
            <person name="Hirani K.H."/>
            <person name="Hogues M.H."/>
            <person name="Hollins B.H."/>
            <person name="Jackson L.J."/>
            <person name="Javaid M.J."/>
            <person name="Jhangiani S.J."/>
            <person name="Johnson A.J."/>
            <person name="Johnson B.J."/>
            <person name="Jones J.J."/>
            <person name="Joshi V.J."/>
            <person name="Kalu J.K."/>
            <person name="Khan N.K."/>
            <person name="Korchina V.K."/>
            <person name="Kovar C.K."/>
            <person name="Lago L.L."/>
            <person name="Lara F.L."/>
            <person name="Le T.-K.L."/>
            <person name="Lee S.L."/>
            <person name="Legall-Iii F.L."/>
            <person name="Lemon S.L."/>
            <person name="Liu J.L."/>
            <person name="Liu Y.-S.L."/>
            <person name="Liyanage D.L."/>
            <person name="Lopez J.L."/>
            <person name="Lorensuhewa L.L."/>
            <person name="Mata R.M."/>
            <person name="Mathew T.M."/>
            <person name="Mercado C.M."/>
            <person name="Mercado I.M."/>
            <person name="Morales K.M."/>
            <person name="Morgan M.M."/>
            <person name="Munidasa M.M."/>
            <person name="Ngo D.N."/>
            <person name="Nguyen L.N."/>
            <person name="Nguyen T.N."/>
            <person name="Nguyen N.N."/>
            <person name="Obregon M.O."/>
            <person name="Okwuonu G.O."/>
            <person name="Ongeri F.O."/>
            <person name="Onwere C.O."/>
            <person name="Osifeso I.O."/>
            <person name="Parra A.P."/>
            <person name="Patil S.P."/>
            <person name="Perez A.P."/>
            <person name="Perez Y.P."/>
            <person name="Pham C.P."/>
            <person name="Pu L.-L.P."/>
            <person name="Puazo M.P."/>
            <person name="Quiroz J.Q."/>
            <person name="Rouhana J.R."/>
            <person name="Ruiz M.R."/>
            <person name="Ruiz S.-J.R."/>
            <person name="Saada N.S."/>
            <person name="Santibanez J.S."/>
            <person name="Scheel M.S."/>
            <person name="Schneider B.S."/>
            <person name="Simmons D.S."/>
            <person name="Sisson I.S."/>
            <person name="Tang L.-Y.T."/>
            <person name="Thornton R.T."/>
            <person name="Tisius J.T."/>
            <person name="Toledanes G.T."/>
            <person name="Trejos Z.T."/>
            <person name="Usmani K.U."/>
            <person name="Varghese R.V."/>
            <person name="Vattathil S.V."/>
            <person name="Vee V.V."/>
            <person name="Walker D.W."/>
            <person name="Weissenberger G.W."/>
            <person name="White C.W."/>
            <person name="Williams A.W."/>
            <person name="Woodworth J.W."/>
            <person name="Wright R.W."/>
            <person name="Zhu Y.Z."/>
            <person name="Han Y.H."/>
            <person name="Newsham I.N."/>
            <person name="Nazareth L.N."/>
            <person name="Worley K.W."/>
            <person name="Muzny D.M."/>
            <person name="Rogers J.R."/>
            <person name="Gibbs R.G."/>
        </authorList>
    </citation>
    <scope>NUCLEOTIDE SEQUENCE [LARGE SCALE GENOMIC DNA]</scope>
</reference>
<dbReference type="AlphaFoldDB" id="A0A8I5R007"/>
<name>A0A8I5R007_PAPAN</name>
<evidence type="ECO:0000313" key="2">
    <source>
        <dbReference type="Proteomes" id="UP000028761"/>
    </source>
</evidence>
<evidence type="ECO:0000313" key="1">
    <source>
        <dbReference type="Ensembl" id="ENSPANP00000050830.1"/>
    </source>
</evidence>
<dbReference type="PANTHER" id="PTHR19446">
    <property type="entry name" value="REVERSE TRANSCRIPTASES"/>
    <property type="match status" value="1"/>
</dbReference>
<protein>
    <submittedName>
        <fullName evidence="1">Uncharacterized protein</fullName>
    </submittedName>
</protein>
<organism evidence="1 2">
    <name type="scientific">Papio anubis</name>
    <name type="common">Olive baboon</name>
    <dbReference type="NCBI Taxonomy" id="9555"/>
    <lineage>
        <taxon>Eukaryota</taxon>
        <taxon>Metazoa</taxon>
        <taxon>Chordata</taxon>
        <taxon>Craniata</taxon>
        <taxon>Vertebrata</taxon>
        <taxon>Euteleostomi</taxon>
        <taxon>Mammalia</taxon>
        <taxon>Eutheria</taxon>
        <taxon>Euarchontoglires</taxon>
        <taxon>Primates</taxon>
        <taxon>Haplorrhini</taxon>
        <taxon>Catarrhini</taxon>
        <taxon>Cercopithecidae</taxon>
        <taxon>Cercopithecinae</taxon>
        <taxon>Papio</taxon>
    </lineage>
</organism>
<keyword evidence="2" id="KW-1185">Reference proteome</keyword>
<sequence length="174" mass="20479">MSIRSACCRDEFNSWTSLLTFCLVDLSNVDSKWCWENWLAISRKPKLDPFLTPYMKINSRWIRDLNVRPKTIKTLEENLGNTIQDIGMGKDFMSKTPKAMARKAKIDKWDQIKLKSFCTAKETTIRVNRQPTEWKKIFAIYSSDKGLISRTYKELKQIYKKKKQTIPSKSGQWI</sequence>
<reference evidence="1" key="3">
    <citation type="submission" date="2025-09" db="UniProtKB">
        <authorList>
            <consortium name="Ensembl"/>
        </authorList>
    </citation>
    <scope>IDENTIFICATION</scope>
</reference>
<dbReference type="Proteomes" id="UP000028761">
    <property type="component" value="Chromosome 12"/>
</dbReference>
<reference evidence="1" key="2">
    <citation type="submission" date="2025-08" db="UniProtKB">
        <authorList>
            <consortium name="Ensembl"/>
        </authorList>
    </citation>
    <scope>IDENTIFICATION</scope>
</reference>